<proteinExistence type="predicted"/>
<dbReference type="InterPro" id="IPR005583">
    <property type="entry name" value="YaaA"/>
</dbReference>
<dbReference type="Proteomes" id="UP001303408">
    <property type="component" value="Chromosome"/>
</dbReference>
<dbReference type="Pfam" id="PF03883">
    <property type="entry name" value="H2O2_YaaD"/>
    <property type="match status" value="1"/>
</dbReference>
<name>A0AA96JDT7_9MICO</name>
<evidence type="ECO:0000313" key="2">
    <source>
        <dbReference type="EMBL" id="WNM28441.1"/>
    </source>
</evidence>
<dbReference type="GO" id="GO:0005829">
    <property type="term" value="C:cytosol"/>
    <property type="evidence" value="ECO:0007669"/>
    <property type="project" value="TreeGrafter"/>
</dbReference>
<dbReference type="KEGG" id="dcp:RN607_05415"/>
<dbReference type="PANTHER" id="PTHR30283:SF4">
    <property type="entry name" value="PEROXIDE STRESS RESISTANCE PROTEIN YAAA"/>
    <property type="match status" value="1"/>
</dbReference>
<organism evidence="2">
    <name type="scientific">Demequina capsici</name>
    <dbReference type="NCBI Taxonomy" id="3075620"/>
    <lineage>
        <taxon>Bacteria</taxon>
        <taxon>Bacillati</taxon>
        <taxon>Actinomycetota</taxon>
        <taxon>Actinomycetes</taxon>
        <taxon>Micrococcales</taxon>
        <taxon>Demequinaceae</taxon>
        <taxon>Demequina</taxon>
    </lineage>
</organism>
<reference evidence="2" key="1">
    <citation type="submission" date="2023-09" db="EMBL/GenBank/DDBJ databases">
        <title>Demequina sp. a novel bacteria isolated from Capsicum annuum.</title>
        <authorList>
            <person name="Humaira Z."/>
            <person name="Lee J."/>
            <person name="Cho D."/>
        </authorList>
    </citation>
    <scope>NUCLEOTIDE SEQUENCE</scope>
    <source>
        <strain evidence="2">PMTSA13</strain>
    </source>
</reference>
<accession>A0AA96JDT7</accession>
<feature type="region of interest" description="Disordered" evidence="1">
    <location>
        <begin position="1"/>
        <end position="21"/>
    </location>
</feature>
<dbReference type="AlphaFoldDB" id="A0AA96JDT7"/>
<dbReference type="EMBL" id="CP134880">
    <property type="protein sequence ID" value="WNM28441.1"/>
    <property type="molecule type" value="Genomic_DNA"/>
</dbReference>
<dbReference type="GO" id="GO:0033194">
    <property type="term" value="P:response to hydroperoxide"/>
    <property type="evidence" value="ECO:0007669"/>
    <property type="project" value="TreeGrafter"/>
</dbReference>
<gene>
    <name evidence="2" type="ORF">RN607_05415</name>
</gene>
<evidence type="ECO:0000256" key="1">
    <source>
        <dbReference type="SAM" id="MobiDB-lite"/>
    </source>
</evidence>
<sequence length="256" mass="26830">MLVLLPPSEGKTAPAGGDPIDLASLSHPSLTEARRRVGDALAKVSGQRNALKVLDVGASLAAEVARNTTVWTNPCDAAARVYSGVLYDAASMSSWDDATLTRAASRLRIVSALWGAVSPADPIPAYRLSMGTTLGRLGGLAAFWRKRMADELDTLADGGLVVDCRSASYIAAYHPSAPWVTVRVMREQDGKRSVVSHMAKRTRGLLAAHLMRADEAPESAQDLADAAAGMIGDSLVDVALTAKAKAPDELTLVIAG</sequence>
<dbReference type="RefSeq" id="WP_313544856.1">
    <property type="nucleotide sequence ID" value="NZ_CP134880.1"/>
</dbReference>
<protein>
    <submittedName>
        <fullName evidence="2">Peroxide stress protein YaaA</fullName>
    </submittedName>
</protein>
<dbReference type="PANTHER" id="PTHR30283">
    <property type="entry name" value="PEROXIDE STRESS RESPONSE PROTEIN YAAA"/>
    <property type="match status" value="1"/>
</dbReference>